<name>A0A285K0U2_9ACTN</name>
<gene>
    <name evidence="3" type="ORF">SAMN05421748_12791</name>
</gene>
<reference evidence="3 4" key="1">
    <citation type="submission" date="2017-09" db="EMBL/GenBank/DDBJ databases">
        <authorList>
            <person name="Ehlers B."/>
            <person name="Leendertz F.H."/>
        </authorList>
    </citation>
    <scope>NUCLEOTIDE SEQUENCE [LARGE SCALE GENOMIC DNA]</scope>
    <source>
        <strain evidence="3 4">CGMCC 4.6857</strain>
    </source>
</reference>
<dbReference type="EMBL" id="OBDY01000027">
    <property type="protein sequence ID" value="SNY64931.1"/>
    <property type="molecule type" value="Genomic_DNA"/>
</dbReference>
<dbReference type="Pfam" id="PF00171">
    <property type="entry name" value="Aldedh"/>
    <property type="match status" value="1"/>
</dbReference>
<dbReference type="GO" id="GO:0016620">
    <property type="term" value="F:oxidoreductase activity, acting on the aldehyde or oxo group of donors, NAD or NADP as acceptor"/>
    <property type="evidence" value="ECO:0007669"/>
    <property type="project" value="InterPro"/>
</dbReference>
<feature type="domain" description="Aldehyde dehydrogenase" evidence="2">
    <location>
        <begin position="2"/>
        <end position="401"/>
    </location>
</feature>
<evidence type="ECO:0000259" key="2">
    <source>
        <dbReference type="Pfam" id="PF00171"/>
    </source>
</evidence>
<dbReference type="InterPro" id="IPR016161">
    <property type="entry name" value="Ald_DH/histidinol_DH"/>
</dbReference>
<keyword evidence="4" id="KW-1185">Reference proteome</keyword>
<dbReference type="Gene3D" id="3.40.309.10">
    <property type="entry name" value="Aldehyde Dehydrogenase, Chain A, domain 2"/>
    <property type="match status" value="1"/>
</dbReference>
<dbReference type="InterPro" id="IPR050740">
    <property type="entry name" value="Aldehyde_DH_Superfamily"/>
</dbReference>
<proteinExistence type="predicted"/>
<dbReference type="AlphaFoldDB" id="A0A285K0U2"/>
<dbReference type="InterPro" id="IPR016163">
    <property type="entry name" value="Ald_DH_C"/>
</dbReference>
<sequence>MAASAAAPAFARMPVVERAALMHRVAGALDAAAGELVPLAAEETRLPAVRLTGELGRTTFQLRLYADEIASGRPLRERHDQAESSPDLFRTAVPIGPVVVFAASNFPFAFSVLGTDTAAALAAGCPVVVKTHPGHPRLSDRVHEIAAPLFPPGTLGLVHGEQEGREVLLDPRIKAAAFTGSPAGGRALFDLAASRPEPIPFYGELGSVNPVFVTRAAAARRGPSIWAGFADSYTLGLGQFCTKPGVLILPSSALDAAASAVAQALDGHAGGDLLTEKIADGFRAHRPRPSARAIFEGPPGEGRFAAPALFATTAGALRDDPQGLLEERFGPSALLVAYDEESSLEALAEIIGGQLTATVHAEDDDEVAPALVRSLAGVAGRVIWNGWPTGVTVSAAMHHGGPYPATTAPLHTSVGPAAIERFLRPVTFQDVPAAVLAILSSSREVDR</sequence>
<dbReference type="InterPro" id="IPR016162">
    <property type="entry name" value="Ald_DH_N"/>
</dbReference>
<dbReference type="Gene3D" id="3.40.605.10">
    <property type="entry name" value="Aldehyde Dehydrogenase, Chain A, domain 1"/>
    <property type="match status" value="1"/>
</dbReference>
<accession>A0A285K0U2</accession>
<evidence type="ECO:0000256" key="1">
    <source>
        <dbReference type="ARBA" id="ARBA00023002"/>
    </source>
</evidence>
<evidence type="ECO:0000313" key="3">
    <source>
        <dbReference type="EMBL" id="SNY64931.1"/>
    </source>
</evidence>
<dbReference type="PANTHER" id="PTHR43353">
    <property type="entry name" value="SUCCINATE-SEMIALDEHYDE DEHYDROGENASE, MITOCHONDRIAL"/>
    <property type="match status" value="1"/>
</dbReference>
<protein>
    <submittedName>
        <fullName evidence="3">NADP-dependent aldehyde dehydrogenase</fullName>
    </submittedName>
</protein>
<organism evidence="3 4">
    <name type="scientific">Paractinoplanes atraurantiacus</name>
    <dbReference type="NCBI Taxonomy" id="1036182"/>
    <lineage>
        <taxon>Bacteria</taxon>
        <taxon>Bacillati</taxon>
        <taxon>Actinomycetota</taxon>
        <taxon>Actinomycetes</taxon>
        <taxon>Micromonosporales</taxon>
        <taxon>Micromonosporaceae</taxon>
        <taxon>Paractinoplanes</taxon>
    </lineage>
</organism>
<dbReference type="PANTHER" id="PTHR43353:SF3">
    <property type="entry name" value="ALDEHYDE DEHYDROGENASE-RELATED"/>
    <property type="match status" value="1"/>
</dbReference>
<keyword evidence="1" id="KW-0560">Oxidoreductase</keyword>
<dbReference type="InterPro" id="IPR015590">
    <property type="entry name" value="Aldehyde_DH_dom"/>
</dbReference>
<dbReference type="Proteomes" id="UP000219612">
    <property type="component" value="Unassembled WGS sequence"/>
</dbReference>
<evidence type="ECO:0000313" key="4">
    <source>
        <dbReference type="Proteomes" id="UP000219612"/>
    </source>
</evidence>
<dbReference type="SUPFAM" id="SSF53720">
    <property type="entry name" value="ALDH-like"/>
    <property type="match status" value="1"/>
</dbReference>